<feature type="non-terminal residue" evidence="2">
    <location>
        <position position="148"/>
    </location>
</feature>
<gene>
    <name evidence="2" type="ORF">PFISCL1PPCAC_9828</name>
</gene>
<reference evidence="2" key="1">
    <citation type="submission" date="2023-10" db="EMBL/GenBank/DDBJ databases">
        <title>Genome assembly of Pristionchus species.</title>
        <authorList>
            <person name="Yoshida K."/>
            <person name="Sommer R.J."/>
        </authorList>
    </citation>
    <scope>NUCLEOTIDE SEQUENCE</scope>
    <source>
        <strain evidence="2">RS5133</strain>
    </source>
</reference>
<evidence type="ECO:0000313" key="3">
    <source>
        <dbReference type="Proteomes" id="UP001432322"/>
    </source>
</evidence>
<feature type="non-terminal residue" evidence="2">
    <location>
        <position position="1"/>
    </location>
</feature>
<comment type="caution">
    <text evidence="2">The sequence shown here is derived from an EMBL/GenBank/DDBJ whole genome shotgun (WGS) entry which is preliminary data.</text>
</comment>
<organism evidence="2 3">
    <name type="scientific">Pristionchus fissidentatus</name>
    <dbReference type="NCBI Taxonomy" id="1538716"/>
    <lineage>
        <taxon>Eukaryota</taxon>
        <taxon>Metazoa</taxon>
        <taxon>Ecdysozoa</taxon>
        <taxon>Nematoda</taxon>
        <taxon>Chromadorea</taxon>
        <taxon>Rhabditida</taxon>
        <taxon>Rhabditina</taxon>
        <taxon>Diplogasteromorpha</taxon>
        <taxon>Diplogasteroidea</taxon>
        <taxon>Neodiplogasteridae</taxon>
        <taxon>Pristionchus</taxon>
    </lineage>
</organism>
<sequence>ERKNTVVSMQRTTVTKKHATVSPAKPTPSLSPIKMSNNKQFEIGDVIVIPPLRPHADSPVPEFITGECSEEDEDADEQVSTKWIFIPTSYSSFSKVMAAYSPAGSDSSPSRQSSVPLPFQISNNVFPILPTIKNIDFSHYYSDIDQFG</sequence>
<feature type="compositionally biased region" description="Polar residues" evidence="1">
    <location>
        <begin position="1"/>
        <end position="13"/>
    </location>
</feature>
<dbReference type="Proteomes" id="UP001432322">
    <property type="component" value="Unassembled WGS sequence"/>
</dbReference>
<dbReference type="AlphaFoldDB" id="A0AAV5VIQ3"/>
<feature type="region of interest" description="Disordered" evidence="1">
    <location>
        <begin position="1"/>
        <end position="35"/>
    </location>
</feature>
<protein>
    <submittedName>
        <fullName evidence="2">Uncharacterized protein</fullName>
    </submittedName>
</protein>
<evidence type="ECO:0000256" key="1">
    <source>
        <dbReference type="SAM" id="MobiDB-lite"/>
    </source>
</evidence>
<proteinExistence type="predicted"/>
<name>A0AAV5VIQ3_9BILA</name>
<dbReference type="EMBL" id="BTSY01000003">
    <property type="protein sequence ID" value="GMT18531.1"/>
    <property type="molecule type" value="Genomic_DNA"/>
</dbReference>
<accession>A0AAV5VIQ3</accession>
<evidence type="ECO:0000313" key="2">
    <source>
        <dbReference type="EMBL" id="GMT18531.1"/>
    </source>
</evidence>
<keyword evidence="3" id="KW-1185">Reference proteome</keyword>